<dbReference type="GO" id="GO:0030151">
    <property type="term" value="F:molybdenum ion binding"/>
    <property type="evidence" value="ECO:0007669"/>
    <property type="project" value="InterPro"/>
</dbReference>
<proteinExistence type="inferred from homology"/>
<dbReference type="Gene3D" id="2.40.50.100">
    <property type="match status" value="2"/>
</dbReference>
<dbReference type="InterPro" id="IPR005116">
    <property type="entry name" value="Transp-assoc_OB_typ1"/>
</dbReference>
<evidence type="ECO:0000313" key="6">
    <source>
        <dbReference type="EMBL" id="CBI09914.1"/>
    </source>
</evidence>
<dbReference type="PANTHER" id="PTHR30432:SF1">
    <property type="entry name" value="DNA-BINDING TRANSCRIPTIONAL DUAL REGULATOR MODE"/>
    <property type="match status" value="1"/>
</dbReference>
<comment type="similarity">
    <text evidence="1">Belongs to the ModE family.</text>
</comment>
<dbReference type="PROSITE" id="PS51866">
    <property type="entry name" value="MOP"/>
    <property type="match status" value="1"/>
</dbReference>
<dbReference type="NCBIfam" id="TIGR00637">
    <property type="entry name" value="ModE_repress"/>
    <property type="match status" value="1"/>
</dbReference>
<evidence type="ECO:0000256" key="3">
    <source>
        <dbReference type="ARBA" id="ARBA00022505"/>
    </source>
</evidence>
<sequence length="266" mass="28974">MAESGIRFKGRFLLEKDGVSFLGGQRIDLLEAIGTHGSISQAAKVVGVSYRGAWDTIDAMNNQSDTPLVERTTGGKHGGGTRLTEHGRRVIHLFRAIEGEYQRALGTLAGGLEDFDEFQRLLRKFSLTTSARNQFSGRITRLLAGPVHVEVHIRIDAENQMIAVVTQHSMQAMGLVEGMEVYALFKAGAVVLSTDAVLGISFENRFCGVIRHLHPGELYTEVSVRLHNEKIITAVVNNDVAEQMGLMTGTPVCAMFNAANVILALV</sequence>
<dbReference type="NCBIfam" id="TIGR00638">
    <property type="entry name" value="Mop"/>
    <property type="match status" value="1"/>
</dbReference>
<dbReference type="InterPro" id="IPR008995">
    <property type="entry name" value="Mo/tungstate-bd_C_term_dom"/>
</dbReference>
<dbReference type="InterPro" id="IPR004606">
    <property type="entry name" value="Mop_domain"/>
</dbReference>
<dbReference type="InterPro" id="IPR036390">
    <property type="entry name" value="WH_DNA-bd_sf"/>
</dbReference>
<dbReference type="AlphaFoldDB" id="E6QRP2"/>
<protein>
    <submittedName>
        <fullName evidence="6">Molybdenum transport protein modE</fullName>
    </submittedName>
</protein>
<dbReference type="GO" id="GO:0003700">
    <property type="term" value="F:DNA-binding transcription factor activity"/>
    <property type="evidence" value="ECO:0007669"/>
    <property type="project" value="InterPro"/>
</dbReference>
<evidence type="ECO:0000256" key="2">
    <source>
        <dbReference type="ARBA" id="ARBA00022448"/>
    </source>
</evidence>
<dbReference type="PIRSF" id="PIRSF005763">
    <property type="entry name" value="Txn_reg_ModE"/>
    <property type="match status" value="1"/>
</dbReference>
<organism evidence="6">
    <name type="scientific">mine drainage metagenome</name>
    <dbReference type="NCBI Taxonomy" id="410659"/>
    <lineage>
        <taxon>unclassified sequences</taxon>
        <taxon>metagenomes</taxon>
        <taxon>ecological metagenomes</taxon>
    </lineage>
</organism>
<keyword evidence="4" id="KW-0677">Repeat</keyword>
<name>E6QRP2_9ZZZZ</name>
<dbReference type="InterPro" id="IPR003725">
    <property type="entry name" value="ModE-bd_N"/>
</dbReference>
<dbReference type="Gene3D" id="1.10.10.10">
    <property type="entry name" value="Winged helix-like DNA-binding domain superfamily/Winged helix DNA-binding domain"/>
    <property type="match status" value="1"/>
</dbReference>
<evidence type="ECO:0000259" key="5">
    <source>
        <dbReference type="PROSITE" id="PS51866"/>
    </source>
</evidence>
<reference evidence="6" key="1">
    <citation type="submission" date="2009-10" db="EMBL/GenBank/DDBJ databases">
        <title>Diversity of trophic interactions inside an arsenic-rich microbial ecosystem.</title>
        <authorList>
            <person name="Bertin P.N."/>
            <person name="Heinrich-Salmeron A."/>
            <person name="Pelletier E."/>
            <person name="Goulhen-Chollet F."/>
            <person name="Arsene-Ploetze F."/>
            <person name="Gallien S."/>
            <person name="Calteau A."/>
            <person name="Vallenet D."/>
            <person name="Casiot C."/>
            <person name="Chane-Woon-Ming B."/>
            <person name="Giloteaux L."/>
            <person name="Barakat M."/>
            <person name="Bonnefoy V."/>
            <person name="Bruneel O."/>
            <person name="Chandler M."/>
            <person name="Cleiss J."/>
            <person name="Duran R."/>
            <person name="Elbaz-Poulichet F."/>
            <person name="Fonknechten N."/>
            <person name="Lauga B."/>
            <person name="Mornico D."/>
            <person name="Ortet P."/>
            <person name="Schaeffer C."/>
            <person name="Siguier P."/>
            <person name="Alexander Thil Smith A."/>
            <person name="Van Dorsselaer A."/>
            <person name="Weissenbach J."/>
            <person name="Medigue C."/>
            <person name="Le Paslier D."/>
        </authorList>
    </citation>
    <scope>NUCLEOTIDE SEQUENCE</scope>
</reference>
<dbReference type="InterPro" id="IPR000847">
    <property type="entry name" value="LysR_HTH_N"/>
</dbReference>
<evidence type="ECO:0000256" key="1">
    <source>
        <dbReference type="ARBA" id="ARBA00008110"/>
    </source>
</evidence>
<gene>
    <name evidence="6" type="primary">modE</name>
    <name evidence="6" type="ORF">CARN7_0663</name>
</gene>
<dbReference type="SUPFAM" id="SSF46785">
    <property type="entry name" value="Winged helix' DNA-binding domain"/>
    <property type="match status" value="1"/>
</dbReference>
<evidence type="ECO:0000256" key="4">
    <source>
        <dbReference type="ARBA" id="ARBA00022737"/>
    </source>
</evidence>
<dbReference type="Pfam" id="PF03459">
    <property type="entry name" value="TOBE"/>
    <property type="match status" value="2"/>
</dbReference>
<dbReference type="Pfam" id="PF00126">
    <property type="entry name" value="HTH_1"/>
    <property type="match status" value="1"/>
</dbReference>
<keyword evidence="3" id="KW-0500">Molybdenum</keyword>
<dbReference type="PANTHER" id="PTHR30432">
    <property type="entry name" value="TRANSCRIPTIONAL REGULATOR MODE"/>
    <property type="match status" value="1"/>
</dbReference>
<feature type="domain" description="Mop" evidence="5">
    <location>
        <begin position="128"/>
        <end position="194"/>
    </location>
</feature>
<dbReference type="InterPro" id="IPR016462">
    <property type="entry name" value="ModE"/>
</dbReference>
<dbReference type="InterPro" id="IPR051815">
    <property type="entry name" value="Molybdate_resp_trans_reg"/>
</dbReference>
<keyword evidence="2" id="KW-0813">Transport</keyword>
<comment type="caution">
    <text evidence="6">The sequence shown here is derived from an EMBL/GenBank/DDBJ whole genome shotgun (WGS) entry which is preliminary data.</text>
</comment>
<accession>E6QRP2</accession>
<dbReference type="GO" id="GO:0015689">
    <property type="term" value="P:molybdate ion transport"/>
    <property type="evidence" value="ECO:0007669"/>
    <property type="project" value="InterPro"/>
</dbReference>
<dbReference type="InterPro" id="IPR036388">
    <property type="entry name" value="WH-like_DNA-bd_sf"/>
</dbReference>
<dbReference type="SUPFAM" id="SSF50331">
    <property type="entry name" value="MOP-like"/>
    <property type="match status" value="2"/>
</dbReference>
<dbReference type="EMBL" id="CABR01000056">
    <property type="protein sequence ID" value="CBI09914.1"/>
    <property type="molecule type" value="Genomic_DNA"/>
</dbReference>